<reference evidence="1" key="1">
    <citation type="journal article" date="2019" name="Sci. Rep.">
        <title>Draft genome of Tanacetum cinerariifolium, the natural source of mosquito coil.</title>
        <authorList>
            <person name="Yamashiro T."/>
            <person name="Shiraishi A."/>
            <person name="Satake H."/>
            <person name="Nakayama K."/>
        </authorList>
    </citation>
    <scope>NUCLEOTIDE SEQUENCE</scope>
</reference>
<protein>
    <submittedName>
        <fullName evidence="1">Uncharacterized protein</fullName>
    </submittedName>
</protein>
<dbReference type="EMBL" id="BKCJ011416354">
    <property type="protein sequence ID" value="GFD31674.1"/>
    <property type="molecule type" value="Genomic_DNA"/>
</dbReference>
<gene>
    <name evidence="1" type="ORF">Tci_903643</name>
</gene>
<proteinExistence type="predicted"/>
<comment type="caution">
    <text evidence="1">The sequence shown here is derived from an EMBL/GenBank/DDBJ whole genome shotgun (WGS) entry which is preliminary data.</text>
</comment>
<name>A0A699VIZ5_TANCI</name>
<feature type="non-terminal residue" evidence="1">
    <location>
        <position position="1"/>
    </location>
</feature>
<sequence>VHKVPTSSQWLVYSEVPQMQQGNDTLPVTAGSLATQMLQIIKGTVRKLPKEMVVSNEELQDISREIAQS</sequence>
<dbReference type="AlphaFoldDB" id="A0A699VIZ5"/>
<accession>A0A699VIZ5</accession>
<evidence type="ECO:0000313" key="1">
    <source>
        <dbReference type="EMBL" id="GFD31674.1"/>
    </source>
</evidence>
<organism evidence="1">
    <name type="scientific">Tanacetum cinerariifolium</name>
    <name type="common">Dalmatian daisy</name>
    <name type="synonym">Chrysanthemum cinerariifolium</name>
    <dbReference type="NCBI Taxonomy" id="118510"/>
    <lineage>
        <taxon>Eukaryota</taxon>
        <taxon>Viridiplantae</taxon>
        <taxon>Streptophyta</taxon>
        <taxon>Embryophyta</taxon>
        <taxon>Tracheophyta</taxon>
        <taxon>Spermatophyta</taxon>
        <taxon>Magnoliopsida</taxon>
        <taxon>eudicotyledons</taxon>
        <taxon>Gunneridae</taxon>
        <taxon>Pentapetalae</taxon>
        <taxon>asterids</taxon>
        <taxon>campanulids</taxon>
        <taxon>Asterales</taxon>
        <taxon>Asteraceae</taxon>
        <taxon>Asteroideae</taxon>
        <taxon>Anthemideae</taxon>
        <taxon>Anthemidinae</taxon>
        <taxon>Tanacetum</taxon>
    </lineage>
</organism>